<name>A0A7J9SMU7_9EURY</name>
<sequence length="267" mass="28727">MDVAERIAVVTGATSGIGKATARRLAAEGSHVVLLARTDSDLEAVAEAIRAEGGTASVFPVDLADREAVESTAAEIRSAVGDPDILVNSAGIGDWVALWEAESGQFERIMAVTVFGAYNLARQFLPSMLERNRGYVVTIESPAAHGPIPGATAYQTARYALRGLSESLRVDLHSTGIGVTSVIPGVVDSEYFERNDGVEERLPGTAKSLDRLDPATVADGVLEGIRGEKNRVYKPETLRLLVLARRLFPNRFDSYTAERSWQPSRSE</sequence>
<dbReference type="AlphaFoldDB" id="A0A7J9SMU7"/>
<dbReference type="InterPro" id="IPR002347">
    <property type="entry name" value="SDR_fam"/>
</dbReference>
<accession>A0A7J9SMU7</accession>
<evidence type="ECO:0000256" key="1">
    <source>
        <dbReference type="ARBA" id="ARBA00006484"/>
    </source>
</evidence>
<feature type="domain" description="Ketoreductase" evidence="4">
    <location>
        <begin position="6"/>
        <end position="186"/>
    </location>
</feature>
<evidence type="ECO:0000313" key="5">
    <source>
        <dbReference type="EMBL" id="MBB6647426.1"/>
    </source>
</evidence>
<keyword evidence="6" id="KW-1185">Reference proteome</keyword>
<evidence type="ECO:0000313" key="6">
    <source>
        <dbReference type="Proteomes" id="UP000546257"/>
    </source>
</evidence>
<dbReference type="SMART" id="SM00822">
    <property type="entry name" value="PKS_KR"/>
    <property type="match status" value="1"/>
</dbReference>
<proteinExistence type="inferred from homology"/>
<dbReference type="GO" id="GO:0016491">
    <property type="term" value="F:oxidoreductase activity"/>
    <property type="evidence" value="ECO:0007669"/>
    <property type="project" value="UniProtKB-KW"/>
</dbReference>
<dbReference type="SUPFAM" id="SSF51735">
    <property type="entry name" value="NAD(P)-binding Rossmann-fold domains"/>
    <property type="match status" value="1"/>
</dbReference>
<dbReference type="InterPro" id="IPR057326">
    <property type="entry name" value="KR_dom"/>
</dbReference>
<dbReference type="CDD" id="cd05233">
    <property type="entry name" value="SDR_c"/>
    <property type="match status" value="1"/>
</dbReference>
<dbReference type="RefSeq" id="WP_185193799.1">
    <property type="nucleotide sequence ID" value="NZ_JACKXD010000005.1"/>
</dbReference>
<dbReference type="EMBL" id="JACKXD010000005">
    <property type="protein sequence ID" value="MBB6647426.1"/>
    <property type="molecule type" value="Genomic_DNA"/>
</dbReference>
<dbReference type="Gene3D" id="3.40.50.720">
    <property type="entry name" value="NAD(P)-binding Rossmann-like Domain"/>
    <property type="match status" value="1"/>
</dbReference>
<protein>
    <submittedName>
        <fullName evidence="5">SDR family oxidoreductase</fullName>
    </submittedName>
</protein>
<dbReference type="PANTHER" id="PTHR44196:SF1">
    <property type="entry name" value="DEHYDROGENASE_REDUCTASE SDR FAMILY MEMBER 7B"/>
    <property type="match status" value="1"/>
</dbReference>
<keyword evidence="2" id="KW-0560">Oxidoreductase</keyword>
<dbReference type="Pfam" id="PF00106">
    <property type="entry name" value="adh_short"/>
    <property type="match status" value="1"/>
</dbReference>
<reference evidence="5 6" key="1">
    <citation type="submission" date="2020-08" db="EMBL/GenBank/DDBJ databases">
        <authorList>
            <person name="Seo M.-J."/>
        </authorList>
    </citation>
    <scope>NUCLEOTIDE SEQUENCE [LARGE SCALE GENOMIC DNA]</scope>
    <source>
        <strain evidence="5 6">MBLA0160</strain>
    </source>
</reference>
<dbReference type="PANTHER" id="PTHR44196">
    <property type="entry name" value="DEHYDROGENASE/REDUCTASE SDR FAMILY MEMBER 7B"/>
    <property type="match status" value="1"/>
</dbReference>
<evidence type="ECO:0000256" key="2">
    <source>
        <dbReference type="ARBA" id="ARBA00023002"/>
    </source>
</evidence>
<comment type="caution">
    <text evidence="5">The sequence shown here is derived from an EMBL/GenBank/DDBJ whole genome shotgun (WGS) entry which is preliminary data.</text>
</comment>
<dbReference type="Proteomes" id="UP000546257">
    <property type="component" value="Unassembled WGS sequence"/>
</dbReference>
<dbReference type="InterPro" id="IPR036291">
    <property type="entry name" value="NAD(P)-bd_dom_sf"/>
</dbReference>
<evidence type="ECO:0000259" key="4">
    <source>
        <dbReference type="SMART" id="SM00822"/>
    </source>
</evidence>
<gene>
    <name evidence="5" type="ORF">H5V44_14225</name>
</gene>
<organism evidence="5 6">
    <name type="scientific">Halobellus ruber</name>
    <dbReference type="NCBI Taxonomy" id="2761102"/>
    <lineage>
        <taxon>Archaea</taxon>
        <taxon>Methanobacteriati</taxon>
        <taxon>Methanobacteriota</taxon>
        <taxon>Stenosarchaea group</taxon>
        <taxon>Halobacteria</taxon>
        <taxon>Halobacteriales</taxon>
        <taxon>Haloferacaceae</taxon>
        <taxon>Halobellus</taxon>
    </lineage>
</organism>
<comment type="similarity">
    <text evidence="1 3">Belongs to the short-chain dehydrogenases/reductases (SDR) family.</text>
</comment>
<dbReference type="PRINTS" id="PR00080">
    <property type="entry name" value="SDRFAMILY"/>
</dbReference>
<dbReference type="GO" id="GO:0016020">
    <property type="term" value="C:membrane"/>
    <property type="evidence" value="ECO:0007669"/>
    <property type="project" value="TreeGrafter"/>
</dbReference>
<dbReference type="PRINTS" id="PR00081">
    <property type="entry name" value="GDHRDH"/>
</dbReference>
<evidence type="ECO:0000256" key="3">
    <source>
        <dbReference type="RuleBase" id="RU000363"/>
    </source>
</evidence>